<organism evidence="1 2">
    <name type="scientific">Snodgrassella alvi</name>
    <dbReference type="NCBI Taxonomy" id="1196083"/>
    <lineage>
        <taxon>Bacteria</taxon>
        <taxon>Pseudomonadati</taxon>
        <taxon>Pseudomonadota</taxon>
        <taxon>Betaproteobacteria</taxon>
        <taxon>Neisseriales</taxon>
        <taxon>Neisseriaceae</taxon>
        <taxon>Snodgrassella</taxon>
    </lineage>
</organism>
<dbReference type="InterPro" id="IPR016776">
    <property type="entry name" value="ApeP-like_dehydratase"/>
</dbReference>
<evidence type="ECO:0000313" key="1">
    <source>
        <dbReference type="EMBL" id="PIT38188.1"/>
    </source>
</evidence>
<protein>
    <recommendedName>
        <fullName evidence="3">3-hydroxylacyl-ACP dehydratase</fullName>
    </recommendedName>
</protein>
<dbReference type="EMBL" id="MEIL01000029">
    <property type="protein sequence ID" value="PIT38188.1"/>
    <property type="molecule type" value="Genomic_DNA"/>
</dbReference>
<accession>A0A2N9X4T5</accession>
<reference evidence="1" key="1">
    <citation type="journal article" date="2017" name="MBio">
        <title>Type VI secretion-mediated competition in the bee gut microbiome.</title>
        <authorList>
            <person name="Steele M.I."/>
            <person name="Kwong W.K."/>
            <person name="Powell J.E."/>
            <person name="Whiteley M."/>
            <person name="Moran N.A."/>
        </authorList>
    </citation>
    <scope>NUCLEOTIDE SEQUENCE [LARGE SCALE GENOMIC DNA]</scope>
    <source>
        <strain evidence="1">WkB273</strain>
    </source>
</reference>
<sequence>MQTPIYEVASLLPHSGKMVLLDEIVSYDAHSLTAYACVKPEQILVSEGCLPSWAAMEIMAQGVAAWAGVLSRDAGEPVRLGFLLGTRKLQLYFSALPVPAILQIKIQASLQDANGFGVFDSQLWLCEENRKPTMLLAEAALNVYSPTENTITHDNE</sequence>
<name>A0A2N9X4T5_9NEIS</name>
<gene>
    <name evidence="1" type="ORF">BHC54_06430</name>
</gene>
<dbReference type="AlphaFoldDB" id="A0A2N9X4T5"/>
<dbReference type="Gene3D" id="3.10.129.10">
    <property type="entry name" value="Hotdog Thioesterase"/>
    <property type="match status" value="1"/>
</dbReference>
<comment type="caution">
    <text evidence="1">The sequence shown here is derived from an EMBL/GenBank/DDBJ whole genome shotgun (WGS) entry which is preliminary data.</text>
</comment>
<evidence type="ECO:0000313" key="2">
    <source>
        <dbReference type="Proteomes" id="UP000230202"/>
    </source>
</evidence>
<dbReference type="Proteomes" id="UP000230202">
    <property type="component" value="Unassembled WGS sequence"/>
</dbReference>
<keyword evidence="2" id="KW-1185">Reference proteome</keyword>
<dbReference type="RefSeq" id="WP_100152209.1">
    <property type="nucleotide sequence ID" value="NZ_MEIL01000029.1"/>
</dbReference>
<dbReference type="SUPFAM" id="SSF54637">
    <property type="entry name" value="Thioesterase/thiol ester dehydrase-isomerase"/>
    <property type="match status" value="1"/>
</dbReference>
<dbReference type="PIRSF" id="PIRSF020565">
    <property type="entry name" value="3Ho_Ac_ACP_DH_prd"/>
    <property type="match status" value="1"/>
</dbReference>
<evidence type="ECO:0008006" key="3">
    <source>
        <dbReference type="Google" id="ProtNLM"/>
    </source>
</evidence>
<dbReference type="InterPro" id="IPR029069">
    <property type="entry name" value="HotDog_dom_sf"/>
</dbReference>
<proteinExistence type="predicted"/>
<dbReference type="Pfam" id="PF22817">
    <property type="entry name" value="ApeP-like"/>
    <property type="match status" value="1"/>
</dbReference>